<feature type="region of interest" description="Disordered" evidence="1">
    <location>
        <begin position="30"/>
        <end position="86"/>
    </location>
</feature>
<sequence>MSNLVQESCEAQKGEDEVLDPRFSMLCLNSSGGGGQHHCASCGFPQPRSAASATPMKRRSPTPFQDPNSTSKRLFLDPQHNHSQDLPHAFSRIDLPIPFGPSAQIQVHSPLRRSLSDPDPAQHLNGPTLPPPPLPLRRTVSDPNPSPGPDNISGSPNKVAPTRDSPDSKRLTGIKERLREMNELWNELMKEHEERDTKKSGGCKDEGEESVGVERVGDSLEIHLKCPCGKGFEILLNGTSCFYKLL</sequence>
<dbReference type="AlphaFoldDB" id="A0A6J1CBN2"/>
<evidence type="ECO:0000313" key="2">
    <source>
        <dbReference type="Proteomes" id="UP000504603"/>
    </source>
</evidence>
<dbReference type="RefSeq" id="XP_022139101.1">
    <property type="nucleotide sequence ID" value="XM_022283409.1"/>
</dbReference>
<gene>
    <name evidence="3" type="primary">LOC111010096</name>
</gene>
<protein>
    <submittedName>
        <fullName evidence="3">Uncharacterized protein LOC111010096</fullName>
    </submittedName>
</protein>
<dbReference type="KEGG" id="mcha:111010096"/>
<feature type="compositionally biased region" description="Basic and acidic residues" evidence="1">
    <location>
        <begin position="191"/>
        <end position="205"/>
    </location>
</feature>
<feature type="compositionally biased region" description="Basic and acidic residues" evidence="1">
    <location>
        <begin position="164"/>
        <end position="173"/>
    </location>
</feature>
<dbReference type="GeneID" id="111010096"/>
<name>A0A6J1CBN2_MOMCH</name>
<feature type="compositionally biased region" description="Polar residues" evidence="1">
    <location>
        <begin position="62"/>
        <end position="72"/>
    </location>
</feature>
<accession>A0A6J1CBN2</accession>
<evidence type="ECO:0000256" key="1">
    <source>
        <dbReference type="SAM" id="MobiDB-lite"/>
    </source>
</evidence>
<dbReference type="OrthoDB" id="1289445at2759"/>
<evidence type="ECO:0000313" key="3">
    <source>
        <dbReference type="RefSeq" id="XP_022139101.1"/>
    </source>
</evidence>
<keyword evidence="2" id="KW-1185">Reference proteome</keyword>
<feature type="region of interest" description="Disordered" evidence="1">
    <location>
        <begin position="191"/>
        <end position="210"/>
    </location>
</feature>
<dbReference type="Proteomes" id="UP000504603">
    <property type="component" value="Unplaced"/>
</dbReference>
<reference evidence="3" key="1">
    <citation type="submission" date="2025-08" db="UniProtKB">
        <authorList>
            <consortium name="RefSeq"/>
        </authorList>
    </citation>
    <scope>IDENTIFICATION</scope>
    <source>
        <strain evidence="3">OHB3-1</strain>
    </source>
</reference>
<organism evidence="2 3">
    <name type="scientific">Momordica charantia</name>
    <name type="common">Bitter gourd</name>
    <name type="synonym">Balsam pear</name>
    <dbReference type="NCBI Taxonomy" id="3673"/>
    <lineage>
        <taxon>Eukaryota</taxon>
        <taxon>Viridiplantae</taxon>
        <taxon>Streptophyta</taxon>
        <taxon>Embryophyta</taxon>
        <taxon>Tracheophyta</taxon>
        <taxon>Spermatophyta</taxon>
        <taxon>Magnoliopsida</taxon>
        <taxon>eudicotyledons</taxon>
        <taxon>Gunneridae</taxon>
        <taxon>Pentapetalae</taxon>
        <taxon>rosids</taxon>
        <taxon>fabids</taxon>
        <taxon>Cucurbitales</taxon>
        <taxon>Cucurbitaceae</taxon>
        <taxon>Momordiceae</taxon>
        <taxon>Momordica</taxon>
    </lineage>
</organism>
<feature type="region of interest" description="Disordered" evidence="1">
    <location>
        <begin position="109"/>
        <end position="173"/>
    </location>
</feature>
<proteinExistence type="predicted"/>